<feature type="domain" description="Pyridoxamine 5'-phosphate oxidase N-terminal" evidence="2">
    <location>
        <begin position="9"/>
        <end position="131"/>
    </location>
</feature>
<dbReference type="NCBIfam" id="TIGR03618">
    <property type="entry name" value="Rv1155_F420"/>
    <property type="match status" value="1"/>
</dbReference>
<dbReference type="InterPro" id="IPR011576">
    <property type="entry name" value="Pyridox_Oxase_N"/>
</dbReference>
<dbReference type="InterPro" id="IPR019920">
    <property type="entry name" value="F420-binding_dom_put"/>
</dbReference>
<dbReference type="InterPro" id="IPR052019">
    <property type="entry name" value="F420H2_bilvrd_red/Heme_oxyg"/>
</dbReference>
<evidence type="ECO:0000313" key="4">
    <source>
        <dbReference type="Proteomes" id="UP000190037"/>
    </source>
</evidence>
<sequence>MTILLGNSARKLLDAAHPAVLATVNRDGSPQTSVVWVGRDGNDILISTQAGRLKDRNLRRDPRASLTIYDPADLDVYVEIRGTTTITEDIGRRLAVELAEKYEGPGAGTEYLNLPPESIRVIIRLTPTRITGTATN</sequence>
<dbReference type="Proteomes" id="UP000190037">
    <property type="component" value="Unassembled WGS sequence"/>
</dbReference>
<dbReference type="GO" id="GO:0016627">
    <property type="term" value="F:oxidoreductase activity, acting on the CH-CH group of donors"/>
    <property type="evidence" value="ECO:0007669"/>
    <property type="project" value="TreeGrafter"/>
</dbReference>
<dbReference type="RefSeq" id="WP_078974319.1">
    <property type="nucleotide sequence ID" value="NZ_MWQN01000001.1"/>
</dbReference>
<proteinExistence type="predicted"/>
<gene>
    <name evidence="3" type="ORF">B4N89_02985</name>
</gene>
<dbReference type="GO" id="GO:0005829">
    <property type="term" value="C:cytosol"/>
    <property type="evidence" value="ECO:0007669"/>
    <property type="project" value="TreeGrafter"/>
</dbReference>
<dbReference type="SUPFAM" id="SSF50475">
    <property type="entry name" value="FMN-binding split barrel"/>
    <property type="match status" value="1"/>
</dbReference>
<dbReference type="STRING" id="159449.B4N89_02985"/>
<dbReference type="Pfam" id="PF01243">
    <property type="entry name" value="PNPOx_N"/>
    <property type="match status" value="1"/>
</dbReference>
<keyword evidence="1" id="KW-0560">Oxidoreductase</keyword>
<dbReference type="InterPro" id="IPR012349">
    <property type="entry name" value="Split_barrel_FMN-bd"/>
</dbReference>
<evidence type="ECO:0000259" key="2">
    <source>
        <dbReference type="Pfam" id="PF01243"/>
    </source>
</evidence>
<dbReference type="EMBL" id="MWQN01000001">
    <property type="protein sequence ID" value="OPC80051.1"/>
    <property type="molecule type" value="Genomic_DNA"/>
</dbReference>
<keyword evidence="4" id="KW-1185">Reference proteome</keyword>
<protein>
    <submittedName>
        <fullName evidence="3">PPOX class F420-dependent enzyme</fullName>
    </submittedName>
</protein>
<dbReference type="GO" id="GO:0070967">
    <property type="term" value="F:coenzyme F420 binding"/>
    <property type="evidence" value="ECO:0007669"/>
    <property type="project" value="TreeGrafter"/>
</dbReference>
<dbReference type="Gene3D" id="2.30.110.10">
    <property type="entry name" value="Electron Transport, Fmn-binding Protein, Chain A"/>
    <property type="match status" value="1"/>
</dbReference>
<organism evidence="3 4">
    <name type="scientific">Embleya scabrispora</name>
    <dbReference type="NCBI Taxonomy" id="159449"/>
    <lineage>
        <taxon>Bacteria</taxon>
        <taxon>Bacillati</taxon>
        <taxon>Actinomycetota</taxon>
        <taxon>Actinomycetes</taxon>
        <taxon>Kitasatosporales</taxon>
        <taxon>Streptomycetaceae</taxon>
        <taxon>Embleya</taxon>
    </lineage>
</organism>
<name>A0A1T3NTU1_9ACTN</name>
<dbReference type="OrthoDB" id="162914at2"/>
<accession>A0A1T3NTU1</accession>
<evidence type="ECO:0000313" key="3">
    <source>
        <dbReference type="EMBL" id="OPC80051.1"/>
    </source>
</evidence>
<evidence type="ECO:0000256" key="1">
    <source>
        <dbReference type="ARBA" id="ARBA00023002"/>
    </source>
</evidence>
<dbReference type="PANTHER" id="PTHR35176:SF6">
    <property type="entry name" value="HEME OXYGENASE HI_0854-RELATED"/>
    <property type="match status" value="1"/>
</dbReference>
<dbReference type="PANTHER" id="PTHR35176">
    <property type="entry name" value="HEME OXYGENASE HI_0854-RELATED"/>
    <property type="match status" value="1"/>
</dbReference>
<reference evidence="3 4" key="1">
    <citation type="submission" date="2017-03" db="EMBL/GenBank/DDBJ databases">
        <title>Draft genome sequence of Streptomyces scabrisporus NF3, endophyte isolated from Amphipterygium adstringens.</title>
        <authorList>
            <person name="Vazquez M."/>
            <person name="Ceapa C.D."/>
            <person name="Rodriguez Luna D."/>
            <person name="Sanchez Esquivel S."/>
        </authorList>
    </citation>
    <scope>NUCLEOTIDE SEQUENCE [LARGE SCALE GENOMIC DNA]</scope>
    <source>
        <strain evidence="3 4">NF3</strain>
    </source>
</reference>
<comment type="caution">
    <text evidence="3">The sequence shown here is derived from an EMBL/GenBank/DDBJ whole genome shotgun (WGS) entry which is preliminary data.</text>
</comment>
<dbReference type="AlphaFoldDB" id="A0A1T3NTU1"/>